<reference evidence="2 3" key="1">
    <citation type="journal article" date="2021" name="BMC Genomics">
        <title>Datura genome reveals duplications of psychoactive alkaloid biosynthetic genes and high mutation rate following tissue culture.</title>
        <authorList>
            <person name="Rajewski A."/>
            <person name="Carter-House D."/>
            <person name="Stajich J."/>
            <person name="Litt A."/>
        </authorList>
    </citation>
    <scope>NUCLEOTIDE SEQUENCE [LARGE SCALE GENOMIC DNA]</scope>
    <source>
        <strain evidence="2">AR-01</strain>
    </source>
</reference>
<evidence type="ECO:0000259" key="1">
    <source>
        <dbReference type="PROSITE" id="PS50181"/>
    </source>
</evidence>
<protein>
    <recommendedName>
        <fullName evidence="1">F-box domain-containing protein</fullName>
    </recommendedName>
</protein>
<sequence>FYQSLPFHSKRAQQNTMLPCDLLAEILSRLPAKNICQLKSVSKHWLNTISTPQFKKLHYNKSIQNPHLVVIDESVKGSYFTKTLTISTADLKRNPTPNLDKKFTLDVLFQHYTNFSITHCLICYNTKNSIWVYNPTTQQNLELPPVSIPMISFELGYIPYSNEFKIVHFFGKKDEDNRVGYEIITLKDGSSIPSSWRVLQNHKNSYKGGDHSTSKIASLSVNGSIYWLVYDMQDNEKRIVSLDLENEEFRTISCPQDSSITQKSLMIYQAQQLVEVKGFLGLAQFSANFSTVNIFVLKEGNKKEQFWVKEFSVHLSHVGHWFKIVGFVPFEEDNTSGDIMFIPNNGRLLFYKIKKGSFTNVGEFNLLRYSRHNLYFDSLFCLGGG</sequence>
<dbReference type="PANTHER" id="PTHR31111:SF87">
    <property type="entry name" value="F-BOX DOMAIN-CONTAINING PROTEIN"/>
    <property type="match status" value="1"/>
</dbReference>
<accession>A0ABS8VHK2</accession>
<dbReference type="PANTHER" id="PTHR31111">
    <property type="entry name" value="BNAA05G37150D PROTEIN-RELATED"/>
    <property type="match status" value="1"/>
</dbReference>
<dbReference type="SMART" id="SM00256">
    <property type="entry name" value="FBOX"/>
    <property type="match status" value="1"/>
</dbReference>
<dbReference type="Pfam" id="PF00646">
    <property type="entry name" value="F-box"/>
    <property type="match status" value="1"/>
</dbReference>
<dbReference type="Pfam" id="PF08268">
    <property type="entry name" value="FBA_3"/>
    <property type="match status" value="1"/>
</dbReference>
<evidence type="ECO:0000313" key="2">
    <source>
        <dbReference type="EMBL" id="MCD9645623.1"/>
    </source>
</evidence>
<dbReference type="InterPro" id="IPR017451">
    <property type="entry name" value="F-box-assoc_interact_dom"/>
</dbReference>
<evidence type="ECO:0000313" key="3">
    <source>
        <dbReference type="Proteomes" id="UP000823775"/>
    </source>
</evidence>
<proteinExistence type="predicted"/>
<feature type="domain" description="F-box" evidence="1">
    <location>
        <begin position="12"/>
        <end position="57"/>
    </location>
</feature>
<dbReference type="EMBL" id="JACEIK010004481">
    <property type="protein sequence ID" value="MCD9645623.1"/>
    <property type="molecule type" value="Genomic_DNA"/>
</dbReference>
<comment type="caution">
    <text evidence="2">The sequence shown here is derived from an EMBL/GenBank/DDBJ whole genome shotgun (WGS) entry which is preliminary data.</text>
</comment>
<dbReference type="InterPro" id="IPR001810">
    <property type="entry name" value="F-box_dom"/>
</dbReference>
<keyword evidence="3" id="KW-1185">Reference proteome</keyword>
<feature type="non-terminal residue" evidence="2">
    <location>
        <position position="1"/>
    </location>
</feature>
<dbReference type="InterPro" id="IPR013187">
    <property type="entry name" value="F-box-assoc_dom_typ3"/>
</dbReference>
<dbReference type="Proteomes" id="UP000823775">
    <property type="component" value="Unassembled WGS sequence"/>
</dbReference>
<dbReference type="Gene3D" id="1.20.1280.50">
    <property type="match status" value="1"/>
</dbReference>
<name>A0ABS8VHK2_DATST</name>
<dbReference type="SUPFAM" id="SSF81383">
    <property type="entry name" value="F-box domain"/>
    <property type="match status" value="1"/>
</dbReference>
<dbReference type="NCBIfam" id="TIGR01640">
    <property type="entry name" value="F_box_assoc_1"/>
    <property type="match status" value="1"/>
</dbReference>
<dbReference type="InterPro" id="IPR036047">
    <property type="entry name" value="F-box-like_dom_sf"/>
</dbReference>
<organism evidence="2 3">
    <name type="scientific">Datura stramonium</name>
    <name type="common">Jimsonweed</name>
    <name type="synonym">Common thornapple</name>
    <dbReference type="NCBI Taxonomy" id="4076"/>
    <lineage>
        <taxon>Eukaryota</taxon>
        <taxon>Viridiplantae</taxon>
        <taxon>Streptophyta</taxon>
        <taxon>Embryophyta</taxon>
        <taxon>Tracheophyta</taxon>
        <taxon>Spermatophyta</taxon>
        <taxon>Magnoliopsida</taxon>
        <taxon>eudicotyledons</taxon>
        <taxon>Gunneridae</taxon>
        <taxon>Pentapetalae</taxon>
        <taxon>asterids</taxon>
        <taxon>lamiids</taxon>
        <taxon>Solanales</taxon>
        <taxon>Solanaceae</taxon>
        <taxon>Solanoideae</taxon>
        <taxon>Datureae</taxon>
        <taxon>Datura</taxon>
    </lineage>
</organism>
<dbReference type="PROSITE" id="PS50181">
    <property type="entry name" value="FBOX"/>
    <property type="match status" value="1"/>
</dbReference>
<gene>
    <name evidence="2" type="ORF">HAX54_034666</name>
</gene>